<protein>
    <submittedName>
        <fullName evidence="1">20822_t:CDS:1</fullName>
    </submittedName>
</protein>
<evidence type="ECO:0000313" key="1">
    <source>
        <dbReference type="EMBL" id="CAG8720226.1"/>
    </source>
</evidence>
<sequence>VERERDCGQPLDIKNVQLLPAIQLSKIKYTSKTVTNMRVV</sequence>
<evidence type="ECO:0000313" key="2">
    <source>
        <dbReference type="Proteomes" id="UP000789920"/>
    </source>
</evidence>
<keyword evidence="2" id="KW-1185">Reference proteome</keyword>
<dbReference type="EMBL" id="CAJVQC010022930">
    <property type="protein sequence ID" value="CAG8720226.1"/>
    <property type="molecule type" value="Genomic_DNA"/>
</dbReference>
<organism evidence="1 2">
    <name type="scientific">Racocetra persica</name>
    <dbReference type="NCBI Taxonomy" id="160502"/>
    <lineage>
        <taxon>Eukaryota</taxon>
        <taxon>Fungi</taxon>
        <taxon>Fungi incertae sedis</taxon>
        <taxon>Mucoromycota</taxon>
        <taxon>Glomeromycotina</taxon>
        <taxon>Glomeromycetes</taxon>
        <taxon>Diversisporales</taxon>
        <taxon>Gigasporaceae</taxon>
        <taxon>Racocetra</taxon>
    </lineage>
</organism>
<feature type="non-terminal residue" evidence="1">
    <location>
        <position position="1"/>
    </location>
</feature>
<comment type="caution">
    <text evidence="1">The sequence shown here is derived from an EMBL/GenBank/DDBJ whole genome shotgun (WGS) entry which is preliminary data.</text>
</comment>
<proteinExistence type="predicted"/>
<reference evidence="1" key="1">
    <citation type="submission" date="2021-06" db="EMBL/GenBank/DDBJ databases">
        <authorList>
            <person name="Kallberg Y."/>
            <person name="Tangrot J."/>
            <person name="Rosling A."/>
        </authorList>
    </citation>
    <scope>NUCLEOTIDE SEQUENCE</scope>
    <source>
        <strain evidence="1">MA461A</strain>
    </source>
</reference>
<dbReference type="Proteomes" id="UP000789920">
    <property type="component" value="Unassembled WGS sequence"/>
</dbReference>
<name>A0ACA9PQ33_9GLOM</name>
<accession>A0ACA9PQ33</accession>
<gene>
    <name evidence="1" type="ORF">RPERSI_LOCUS11241</name>
</gene>